<keyword evidence="2" id="KW-1185">Reference proteome</keyword>
<organism evidence="1 2">
    <name type="scientific">Rosistilla carotiformis</name>
    <dbReference type="NCBI Taxonomy" id="2528017"/>
    <lineage>
        <taxon>Bacteria</taxon>
        <taxon>Pseudomonadati</taxon>
        <taxon>Planctomycetota</taxon>
        <taxon>Planctomycetia</taxon>
        <taxon>Pirellulales</taxon>
        <taxon>Pirellulaceae</taxon>
        <taxon>Rosistilla</taxon>
    </lineage>
</organism>
<sequence>MRSAANLPTRVWQGLQEHPAPSQQILLARKTFSIQMNNATRLFRGQRANAPWGAVVCEKSTPRTTILQAGKGGLGKRVGWEGP</sequence>
<dbReference type="KEGG" id="rcf:Poly24_16190"/>
<dbReference type="Proteomes" id="UP000315082">
    <property type="component" value="Chromosome"/>
</dbReference>
<protein>
    <submittedName>
        <fullName evidence="1">Uncharacterized protein</fullName>
    </submittedName>
</protein>
<accession>A0A518JQV1</accession>
<evidence type="ECO:0000313" key="1">
    <source>
        <dbReference type="EMBL" id="QDV67914.1"/>
    </source>
</evidence>
<evidence type="ECO:0000313" key="2">
    <source>
        <dbReference type="Proteomes" id="UP000315082"/>
    </source>
</evidence>
<proteinExistence type="predicted"/>
<gene>
    <name evidence="1" type="ORF">Poly24_16190</name>
</gene>
<name>A0A518JQV1_9BACT</name>
<dbReference type="AlphaFoldDB" id="A0A518JQV1"/>
<reference evidence="1 2" key="1">
    <citation type="submission" date="2019-02" db="EMBL/GenBank/DDBJ databases">
        <title>Deep-cultivation of Planctomycetes and their phenomic and genomic characterization uncovers novel biology.</title>
        <authorList>
            <person name="Wiegand S."/>
            <person name="Jogler M."/>
            <person name="Boedeker C."/>
            <person name="Pinto D."/>
            <person name="Vollmers J."/>
            <person name="Rivas-Marin E."/>
            <person name="Kohn T."/>
            <person name="Peeters S.H."/>
            <person name="Heuer A."/>
            <person name="Rast P."/>
            <person name="Oberbeckmann S."/>
            <person name="Bunk B."/>
            <person name="Jeske O."/>
            <person name="Meyerdierks A."/>
            <person name="Storesund J.E."/>
            <person name="Kallscheuer N."/>
            <person name="Luecker S."/>
            <person name="Lage O.M."/>
            <person name="Pohl T."/>
            <person name="Merkel B.J."/>
            <person name="Hornburger P."/>
            <person name="Mueller R.-W."/>
            <person name="Bruemmer F."/>
            <person name="Labrenz M."/>
            <person name="Spormann A.M."/>
            <person name="Op den Camp H."/>
            <person name="Overmann J."/>
            <person name="Amann R."/>
            <person name="Jetten M.S.M."/>
            <person name="Mascher T."/>
            <person name="Medema M.H."/>
            <person name="Devos D.P."/>
            <person name="Kaster A.-K."/>
            <person name="Ovreas L."/>
            <person name="Rohde M."/>
            <person name="Galperin M.Y."/>
            <person name="Jogler C."/>
        </authorList>
    </citation>
    <scope>NUCLEOTIDE SEQUENCE [LARGE SCALE GENOMIC DNA]</scope>
    <source>
        <strain evidence="1 2">Poly24</strain>
    </source>
</reference>
<dbReference type="EMBL" id="CP036348">
    <property type="protein sequence ID" value="QDV67914.1"/>
    <property type="molecule type" value="Genomic_DNA"/>
</dbReference>